<dbReference type="SUPFAM" id="SSF111369">
    <property type="entry name" value="HlyD-like secretion proteins"/>
    <property type="match status" value="1"/>
</dbReference>
<name>A0A1V2KE91_PSECE</name>
<evidence type="ECO:0000259" key="11">
    <source>
        <dbReference type="Pfam" id="PF25944"/>
    </source>
</evidence>
<dbReference type="RefSeq" id="WP_076951242.1">
    <property type="nucleotide sequence ID" value="NZ_MNPW01000004.1"/>
</dbReference>
<feature type="domain" description="Multidrug resistance protein MdtA-like barrel-sandwich hybrid" evidence="10">
    <location>
        <begin position="66"/>
        <end position="203"/>
    </location>
</feature>
<dbReference type="InterPro" id="IPR058624">
    <property type="entry name" value="MdtA-like_HH"/>
</dbReference>
<comment type="caution">
    <text evidence="12">The sequence shown here is derived from an EMBL/GenBank/DDBJ whole genome shotgun (WGS) entry which is preliminary data.</text>
</comment>
<keyword evidence="7" id="KW-0472">Membrane</keyword>
<dbReference type="Pfam" id="PF25944">
    <property type="entry name" value="Beta-barrel_RND"/>
    <property type="match status" value="1"/>
</dbReference>
<evidence type="ECO:0000313" key="12">
    <source>
        <dbReference type="EMBL" id="ONH55161.1"/>
    </source>
</evidence>
<dbReference type="OrthoDB" id="9783047at2"/>
<organism evidence="12 13">
    <name type="scientific">Pseudomonas cedrina subsp. cedrina</name>
    <dbReference type="NCBI Taxonomy" id="76762"/>
    <lineage>
        <taxon>Bacteria</taxon>
        <taxon>Pseudomonadati</taxon>
        <taxon>Pseudomonadota</taxon>
        <taxon>Gammaproteobacteria</taxon>
        <taxon>Pseudomonadales</taxon>
        <taxon>Pseudomonadaceae</taxon>
        <taxon>Pseudomonas</taxon>
    </lineage>
</organism>
<proteinExistence type="inferred from homology"/>
<accession>A0A1V2KE91</accession>
<feature type="domain" description="Multidrug resistance protein MdtA-like alpha-helical hairpin" evidence="9">
    <location>
        <begin position="105"/>
        <end position="174"/>
    </location>
</feature>
<dbReference type="Pfam" id="PF25876">
    <property type="entry name" value="HH_MFP_RND"/>
    <property type="match status" value="1"/>
</dbReference>
<dbReference type="Gene3D" id="1.10.287.470">
    <property type="entry name" value="Helix hairpin bin"/>
    <property type="match status" value="1"/>
</dbReference>
<dbReference type="InterPro" id="IPR058626">
    <property type="entry name" value="MdtA-like_b-barrel"/>
</dbReference>
<dbReference type="GO" id="GO:1990281">
    <property type="term" value="C:efflux pump complex"/>
    <property type="evidence" value="ECO:0007669"/>
    <property type="project" value="TreeGrafter"/>
</dbReference>
<gene>
    <name evidence="12" type="ORF">BLL36_09650</name>
</gene>
<evidence type="ECO:0000256" key="2">
    <source>
        <dbReference type="ARBA" id="ARBA00004635"/>
    </source>
</evidence>
<feature type="signal peptide" evidence="8">
    <location>
        <begin position="1"/>
        <end position="23"/>
    </location>
</feature>
<dbReference type="InterPro" id="IPR006143">
    <property type="entry name" value="RND_pump_MFP"/>
</dbReference>
<dbReference type="NCBIfam" id="TIGR01730">
    <property type="entry name" value="RND_mfp"/>
    <property type="match status" value="1"/>
</dbReference>
<dbReference type="Gene3D" id="2.40.30.170">
    <property type="match status" value="1"/>
</dbReference>
<evidence type="ECO:0000256" key="6">
    <source>
        <dbReference type="ARBA" id="ARBA00023054"/>
    </source>
</evidence>
<evidence type="ECO:0000256" key="8">
    <source>
        <dbReference type="SAM" id="SignalP"/>
    </source>
</evidence>
<reference evidence="12 13" key="1">
    <citation type="submission" date="2016-10" db="EMBL/GenBank/DDBJ databases">
        <title>Pseudomonas lactis sp. nov. and Pseudomonas paralactis sp. nov., isolated from bovine raw milk.</title>
        <authorList>
            <person name="Von Neubeck M."/>
            <person name="Huptas C."/>
            <person name="Glueck C."/>
            <person name="Krewinkel M."/>
            <person name="Stoeckel M."/>
            <person name="Stressler T."/>
            <person name="Fischer L."/>
            <person name="Hinrichs J."/>
            <person name="Scherer S."/>
            <person name="Wenning M."/>
        </authorList>
    </citation>
    <scope>NUCLEOTIDE SEQUENCE [LARGE SCALE GENOMIC DNA]</scope>
    <source>
        <strain evidence="12 13">DSM 17516</strain>
    </source>
</reference>
<evidence type="ECO:0000256" key="1">
    <source>
        <dbReference type="ARBA" id="ARBA00004533"/>
    </source>
</evidence>
<evidence type="ECO:0000259" key="9">
    <source>
        <dbReference type="Pfam" id="PF25876"/>
    </source>
</evidence>
<keyword evidence="5" id="KW-0997">Cell inner membrane</keyword>
<evidence type="ECO:0000256" key="5">
    <source>
        <dbReference type="ARBA" id="ARBA00022519"/>
    </source>
</evidence>
<evidence type="ECO:0000313" key="13">
    <source>
        <dbReference type="Proteomes" id="UP000189295"/>
    </source>
</evidence>
<evidence type="ECO:0000256" key="4">
    <source>
        <dbReference type="ARBA" id="ARBA00022475"/>
    </source>
</evidence>
<keyword evidence="6" id="KW-0175">Coiled coil</keyword>
<dbReference type="EMBL" id="MNPW01000004">
    <property type="protein sequence ID" value="ONH55161.1"/>
    <property type="molecule type" value="Genomic_DNA"/>
</dbReference>
<evidence type="ECO:0000256" key="7">
    <source>
        <dbReference type="ARBA" id="ARBA00023136"/>
    </source>
</evidence>
<dbReference type="PANTHER" id="PTHR30469:SF12">
    <property type="entry name" value="MULTIDRUG RESISTANCE PROTEIN MDTA"/>
    <property type="match status" value="1"/>
</dbReference>
<dbReference type="InterPro" id="IPR058625">
    <property type="entry name" value="MdtA-like_BSH"/>
</dbReference>
<dbReference type="Pfam" id="PF25917">
    <property type="entry name" value="BSH_RND"/>
    <property type="match status" value="1"/>
</dbReference>
<dbReference type="Gene3D" id="2.40.50.100">
    <property type="match status" value="1"/>
</dbReference>
<sequence>MHIKRKTVLTVGVLALLATAAWALTRPAKTRLVASAAVPVRVMTVVEQDLPRYVTGIGSVLSLHSVVIRPQIDGILTRLLVKEGQRVNAGDLLATIDDRSIRASLDQARAQLGESQAQLQVAQVNLKRYKALSIDDGISKQTYDQQQALVNQLKATLQGNQAAIDAAQVQLSYTQIRSPVTGRVGIRNVDEGNFLRMSDAQGLFSVTQIDPIAIEFSLPQQMLPTLQGLIAASEPARVDAYMGADTEGEHSDLLGEGRLSLIDNQISGTTGTIRAKAEFPNSTQKLWPGQLVTIKVQTALDRNALAVPPGVVQRGLDSHFVYRVNGDKVEILPVQVVYQDSDRNILKGIQAGDVLVSDGQSRLKAGAQVEILKDPPQTIQTADARVQP</sequence>
<dbReference type="Proteomes" id="UP000189295">
    <property type="component" value="Unassembled WGS sequence"/>
</dbReference>
<dbReference type="GO" id="GO:0015562">
    <property type="term" value="F:efflux transmembrane transporter activity"/>
    <property type="evidence" value="ECO:0007669"/>
    <property type="project" value="TreeGrafter"/>
</dbReference>
<keyword evidence="8" id="KW-0732">Signal</keyword>
<keyword evidence="4" id="KW-1003">Cell membrane</keyword>
<evidence type="ECO:0000259" key="10">
    <source>
        <dbReference type="Pfam" id="PF25917"/>
    </source>
</evidence>
<dbReference type="Gene3D" id="2.40.420.20">
    <property type="match status" value="1"/>
</dbReference>
<protein>
    <submittedName>
        <fullName evidence="12">Efflux transporter periplasmic adaptor subunit</fullName>
    </submittedName>
</protein>
<feature type="domain" description="Multidrug resistance protein MdtA-like beta-barrel" evidence="11">
    <location>
        <begin position="211"/>
        <end position="298"/>
    </location>
</feature>
<comment type="similarity">
    <text evidence="3">Belongs to the membrane fusion protein (MFP) (TC 8.A.1) family.</text>
</comment>
<dbReference type="AlphaFoldDB" id="A0A1V2KE91"/>
<evidence type="ECO:0000256" key="3">
    <source>
        <dbReference type="ARBA" id="ARBA00009477"/>
    </source>
</evidence>
<dbReference type="PANTHER" id="PTHR30469">
    <property type="entry name" value="MULTIDRUG RESISTANCE PROTEIN MDTA"/>
    <property type="match status" value="1"/>
</dbReference>
<comment type="subcellular location">
    <subcellularLocation>
        <location evidence="1">Cell inner membrane</location>
    </subcellularLocation>
    <subcellularLocation>
        <location evidence="2">Membrane</location>
        <topology evidence="2">Lipid-anchor</topology>
    </subcellularLocation>
</comment>
<feature type="chain" id="PRO_5010731280" evidence="8">
    <location>
        <begin position="24"/>
        <end position="388"/>
    </location>
</feature>